<dbReference type="AlphaFoldDB" id="A0A1U7J7F6"/>
<keyword evidence="4" id="KW-1185">Reference proteome</keyword>
<accession>A0A1U7J7F6</accession>
<dbReference type="Pfam" id="PF02470">
    <property type="entry name" value="MlaD"/>
    <property type="match status" value="1"/>
</dbReference>
<name>A0A1U7J7F6_9CYAN</name>
<dbReference type="EMBL" id="MRCG01000004">
    <property type="protein sequence ID" value="OKH49042.1"/>
    <property type="molecule type" value="Genomic_DNA"/>
</dbReference>
<proteinExistence type="predicted"/>
<gene>
    <name evidence="3" type="ORF">NIES30_07670</name>
</gene>
<sequence length="419" mass="44129">MRARAIREGSVGLLILIAVGLFGGLVLWLRGLNPGRQTYRATIVFDNTLGMQEGTSVRYRGVPVGQVLSIVPTANAVDVAVEIGSSELRIPRDAVVMVNQSGLIGDATIDITPQRLLSEQELAVDPTGESCLGQTVICDGDRLSGQVGASYDSLIRSAEGLANAFADPELIADLKTTLDNATTLTESANLLSTELIVLSRQLQTELGPLAASANRATNNVSSAAAQFEITGAEVNRLVVTNRGTLVNTLTNLDRSAAEIQAITTTLSPALRQGEFIANLERLSADAAVAAADIRSITGTFNSAENLVMLQQTLDSARSVFQSAHKVMADVDELTGDPVLRRNLRDLINGLSGLVSLTNQLEQASQVAGSLTPAAGAQVERVTFTPIPAPPPPTGAGPTPVTITHQGQTYRLDVHSIQPR</sequence>
<protein>
    <submittedName>
        <fullName evidence="3">Mammalian cell entry protein</fullName>
    </submittedName>
</protein>
<dbReference type="InterPro" id="IPR003399">
    <property type="entry name" value="Mce/MlaD"/>
</dbReference>
<evidence type="ECO:0000259" key="2">
    <source>
        <dbReference type="Pfam" id="PF02470"/>
    </source>
</evidence>
<comment type="caution">
    <text evidence="3">The sequence shown here is derived from an EMBL/GenBank/DDBJ whole genome shotgun (WGS) entry which is preliminary data.</text>
</comment>
<reference evidence="3 4" key="1">
    <citation type="submission" date="2016-11" db="EMBL/GenBank/DDBJ databases">
        <title>Draft Genome Sequences of Nine Cyanobacterial Strains from Diverse Habitats.</title>
        <authorList>
            <person name="Zhu T."/>
            <person name="Hou S."/>
            <person name="Lu X."/>
            <person name="Hess W.R."/>
        </authorList>
    </citation>
    <scope>NUCLEOTIDE SEQUENCE [LARGE SCALE GENOMIC DNA]</scope>
    <source>
        <strain evidence="3 4">NIES-30</strain>
    </source>
</reference>
<dbReference type="RefSeq" id="WP_073607823.1">
    <property type="nucleotide sequence ID" value="NZ_MRCG01000004.1"/>
</dbReference>
<evidence type="ECO:0000256" key="1">
    <source>
        <dbReference type="SAM" id="Phobius"/>
    </source>
</evidence>
<keyword evidence="1" id="KW-1133">Transmembrane helix</keyword>
<evidence type="ECO:0000313" key="4">
    <source>
        <dbReference type="Proteomes" id="UP000185557"/>
    </source>
</evidence>
<feature type="domain" description="Mce/MlaD" evidence="2">
    <location>
        <begin position="37"/>
        <end position="113"/>
    </location>
</feature>
<dbReference type="OrthoDB" id="460587at2"/>
<keyword evidence="1" id="KW-0472">Membrane</keyword>
<feature type="transmembrane region" description="Helical" evidence="1">
    <location>
        <begin position="12"/>
        <end position="29"/>
    </location>
</feature>
<dbReference type="Proteomes" id="UP000185557">
    <property type="component" value="Unassembled WGS sequence"/>
</dbReference>
<organism evidence="3 4">
    <name type="scientific">Phormidium tenue NIES-30</name>
    <dbReference type="NCBI Taxonomy" id="549789"/>
    <lineage>
        <taxon>Bacteria</taxon>
        <taxon>Bacillati</taxon>
        <taxon>Cyanobacteriota</taxon>
        <taxon>Cyanophyceae</taxon>
        <taxon>Oscillatoriophycideae</taxon>
        <taxon>Oscillatoriales</taxon>
        <taxon>Oscillatoriaceae</taxon>
        <taxon>Phormidium</taxon>
    </lineage>
</organism>
<dbReference type="STRING" id="549789.NIES30_07670"/>
<dbReference type="InterPro" id="IPR039342">
    <property type="entry name" value="TGD2-like"/>
</dbReference>
<dbReference type="PANTHER" id="PTHR34675:SF1">
    <property type="entry name" value="PROTEIN TRIGALACTOSYLDIACYLGLYCEROL 2, CHLOROPLASTIC"/>
    <property type="match status" value="1"/>
</dbReference>
<keyword evidence="1" id="KW-0812">Transmembrane</keyword>
<evidence type="ECO:0000313" key="3">
    <source>
        <dbReference type="EMBL" id="OKH49042.1"/>
    </source>
</evidence>
<dbReference type="PANTHER" id="PTHR34675">
    <property type="entry name" value="PROTEIN TRIGALACTOSYLDIACYLGLYCEROL 2, CHLOROPLASTIC"/>
    <property type="match status" value="1"/>
</dbReference>